<sequence>MVIQCALRREMDLVKCTGQSKDELGFYSRGDEEIDQKNCSLLGFKDSVPVLSNNMPPVNAETPRKLY</sequence>
<accession>A0ABQ9K586</accession>
<name>A0ABQ9K586_9CUCU</name>
<dbReference type="Proteomes" id="UP001162164">
    <property type="component" value="Unassembled WGS sequence"/>
</dbReference>
<reference evidence="1" key="1">
    <citation type="journal article" date="2023" name="Insect Mol. Biol.">
        <title>Genome sequencing provides insights into the evolution of gene families encoding plant cell wall-degrading enzymes in longhorned beetles.</title>
        <authorList>
            <person name="Shin N.R."/>
            <person name="Okamura Y."/>
            <person name="Kirsch R."/>
            <person name="Pauchet Y."/>
        </authorList>
    </citation>
    <scope>NUCLEOTIDE SEQUENCE</scope>
    <source>
        <strain evidence="1">MMC_N1</strain>
    </source>
</reference>
<evidence type="ECO:0000313" key="2">
    <source>
        <dbReference type="Proteomes" id="UP001162164"/>
    </source>
</evidence>
<keyword evidence="2" id="KW-1185">Reference proteome</keyword>
<gene>
    <name evidence="1" type="ORF">NQ317_018241</name>
</gene>
<organism evidence="1 2">
    <name type="scientific">Molorchus minor</name>
    <dbReference type="NCBI Taxonomy" id="1323400"/>
    <lineage>
        <taxon>Eukaryota</taxon>
        <taxon>Metazoa</taxon>
        <taxon>Ecdysozoa</taxon>
        <taxon>Arthropoda</taxon>
        <taxon>Hexapoda</taxon>
        <taxon>Insecta</taxon>
        <taxon>Pterygota</taxon>
        <taxon>Neoptera</taxon>
        <taxon>Endopterygota</taxon>
        <taxon>Coleoptera</taxon>
        <taxon>Polyphaga</taxon>
        <taxon>Cucujiformia</taxon>
        <taxon>Chrysomeloidea</taxon>
        <taxon>Cerambycidae</taxon>
        <taxon>Lamiinae</taxon>
        <taxon>Monochamini</taxon>
        <taxon>Molorchus</taxon>
    </lineage>
</organism>
<proteinExistence type="predicted"/>
<dbReference type="EMBL" id="JAPWTJ010000018">
    <property type="protein sequence ID" value="KAJ8985212.1"/>
    <property type="molecule type" value="Genomic_DNA"/>
</dbReference>
<protein>
    <submittedName>
        <fullName evidence="1">Uncharacterized protein</fullName>
    </submittedName>
</protein>
<evidence type="ECO:0000313" key="1">
    <source>
        <dbReference type="EMBL" id="KAJ8985212.1"/>
    </source>
</evidence>
<comment type="caution">
    <text evidence="1">The sequence shown here is derived from an EMBL/GenBank/DDBJ whole genome shotgun (WGS) entry which is preliminary data.</text>
</comment>